<sequence>MSMQTAKTKKITLNHLQAKKNHEKIIAITAYDALFAQMFDPLVDVILVGDSLNMSFFNQNDTLSASFEMMLYHTKAVCAGAKTPFIITDMPFGSYKDEKTALKNAIKVYKETQASAIKLEGGKEKAKLVKTLTNEGVIVVGHIGLMPQFVRLDGGYKIKGKNEEQQKSF</sequence>
<evidence type="ECO:0000256" key="2">
    <source>
        <dbReference type="ARBA" id="ARBA00011424"/>
    </source>
</evidence>
<dbReference type="InterPro" id="IPR015813">
    <property type="entry name" value="Pyrv/PenolPyrv_kinase-like_dom"/>
</dbReference>
<evidence type="ECO:0000256" key="6">
    <source>
        <dbReference type="NCBIfam" id="TIGR00222"/>
    </source>
</evidence>
<protein>
    <recommendedName>
        <fullName evidence="3 6">3-methyl-2-oxobutanoate hydroxymethyltransferase</fullName>
        <ecNumber evidence="3 6">2.1.2.11</ecNumber>
    </recommendedName>
</protein>
<accession>T2S9Q8</accession>
<dbReference type="SUPFAM" id="SSF51621">
    <property type="entry name" value="Phosphoenolpyruvate/pyruvate domain"/>
    <property type="match status" value="1"/>
</dbReference>
<keyword evidence="5 7" id="KW-0808">Transferase</keyword>
<dbReference type="GO" id="GO:0005737">
    <property type="term" value="C:cytoplasm"/>
    <property type="evidence" value="ECO:0007669"/>
    <property type="project" value="TreeGrafter"/>
</dbReference>
<proteinExistence type="inferred from homology"/>
<comment type="subunit">
    <text evidence="2">Homodecamer; pentamer of dimers.</text>
</comment>
<evidence type="ECO:0000256" key="4">
    <source>
        <dbReference type="ARBA" id="ARBA00022655"/>
    </source>
</evidence>
<keyword evidence="7" id="KW-0489">Methyltransferase</keyword>
<dbReference type="EC" id="2.1.2.11" evidence="3 6"/>
<dbReference type="NCBIfam" id="TIGR00222">
    <property type="entry name" value="panB"/>
    <property type="match status" value="1"/>
</dbReference>
<evidence type="ECO:0000256" key="5">
    <source>
        <dbReference type="ARBA" id="ARBA00022679"/>
    </source>
</evidence>
<dbReference type="GO" id="GO:0015940">
    <property type="term" value="P:pantothenate biosynthetic process"/>
    <property type="evidence" value="ECO:0007669"/>
    <property type="project" value="UniProtKB-UniRule"/>
</dbReference>
<dbReference type="GO" id="GO:0000287">
    <property type="term" value="F:magnesium ion binding"/>
    <property type="evidence" value="ECO:0007669"/>
    <property type="project" value="TreeGrafter"/>
</dbReference>
<dbReference type="Gene3D" id="3.20.20.60">
    <property type="entry name" value="Phosphoenolpyruvate-binding domains"/>
    <property type="match status" value="1"/>
</dbReference>
<dbReference type="PANTHER" id="PTHR20881:SF0">
    <property type="entry name" value="3-METHYL-2-OXOBUTANOATE HYDROXYMETHYLTRANSFERASE"/>
    <property type="match status" value="1"/>
</dbReference>
<name>T2S9Q8_HELPX</name>
<dbReference type="GO" id="GO:0032259">
    <property type="term" value="P:methylation"/>
    <property type="evidence" value="ECO:0007669"/>
    <property type="project" value="UniProtKB-KW"/>
</dbReference>
<dbReference type="AlphaFoldDB" id="T2S9Q8"/>
<dbReference type="InterPro" id="IPR040442">
    <property type="entry name" value="Pyrv_kinase-like_dom_sf"/>
</dbReference>
<comment type="similarity">
    <text evidence="1">Belongs to the PanB family.</text>
</comment>
<dbReference type="Proteomes" id="UP000015816">
    <property type="component" value="Unassembled WGS sequence"/>
</dbReference>
<dbReference type="InterPro" id="IPR003700">
    <property type="entry name" value="Pantoate_hydroxy_MeTrfase"/>
</dbReference>
<dbReference type="PATRIC" id="fig|1352357.3.peg.1429"/>
<evidence type="ECO:0000256" key="3">
    <source>
        <dbReference type="ARBA" id="ARBA00012618"/>
    </source>
</evidence>
<dbReference type="GO" id="GO:0008168">
    <property type="term" value="F:methyltransferase activity"/>
    <property type="evidence" value="ECO:0007669"/>
    <property type="project" value="UniProtKB-KW"/>
</dbReference>
<evidence type="ECO:0000313" key="7">
    <source>
        <dbReference type="EMBL" id="EQD89138.1"/>
    </source>
</evidence>
<keyword evidence="4" id="KW-0566">Pantothenate biosynthesis</keyword>
<reference evidence="7 8" key="1">
    <citation type="journal article" date="2013" name="Genome Announc.">
        <title>Genome Sequences of Three hpAfrica2 Strains of Helicobacter pylori.</title>
        <authorList>
            <person name="Duncan S.S."/>
            <person name="Bertoli M.T."/>
            <person name="Kersulyte D."/>
            <person name="Valk P.L."/>
            <person name="Tamma S."/>
            <person name="Segal I."/>
            <person name="McClain M.S."/>
            <person name="Cover T.L."/>
            <person name="Berg D.E."/>
        </authorList>
    </citation>
    <scope>NUCLEOTIDE SEQUENCE [LARGE SCALE GENOMIC DNA]</scope>
    <source>
        <strain evidence="7 8">SouthAfrica50</strain>
    </source>
</reference>
<dbReference type="EMBL" id="AVNI01000002">
    <property type="protein sequence ID" value="EQD89138.1"/>
    <property type="molecule type" value="Genomic_DNA"/>
</dbReference>
<dbReference type="PANTHER" id="PTHR20881">
    <property type="entry name" value="3-METHYL-2-OXOBUTANOATE HYDROXYMETHYLTRANSFERASE"/>
    <property type="match status" value="1"/>
</dbReference>
<comment type="caution">
    <text evidence="7">The sequence shown here is derived from an EMBL/GenBank/DDBJ whole genome shotgun (WGS) entry which is preliminary data.</text>
</comment>
<gene>
    <name evidence="7" type="primary">panB</name>
    <name evidence="7" type="ORF">HPSA50_1460</name>
</gene>
<dbReference type="Pfam" id="PF02548">
    <property type="entry name" value="Pantoate_transf"/>
    <property type="match status" value="1"/>
</dbReference>
<evidence type="ECO:0000313" key="8">
    <source>
        <dbReference type="Proteomes" id="UP000015816"/>
    </source>
</evidence>
<evidence type="ECO:0000256" key="1">
    <source>
        <dbReference type="ARBA" id="ARBA00008676"/>
    </source>
</evidence>
<organism evidence="7 8">
    <name type="scientific">Helicobacter pylori SouthAfrica50</name>
    <dbReference type="NCBI Taxonomy" id="1352357"/>
    <lineage>
        <taxon>Bacteria</taxon>
        <taxon>Pseudomonadati</taxon>
        <taxon>Campylobacterota</taxon>
        <taxon>Epsilonproteobacteria</taxon>
        <taxon>Campylobacterales</taxon>
        <taxon>Helicobacteraceae</taxon>
        <taxon>Helicobacter</taxon>
    </lineage>
</organism>
<dbReference type="GO" id="GO:0003864">
    <property type="term" value="F:3-methyl-2-oxobutanoate hydroxymethyltransferase activity"/>
    <property type="evidence" value="ECO:0007669"/>
    <property type="project" value="UniProtKB-UniRule"/>
</dbReference>